<protein>
    <submittedName>
        <fullName evidence="1">Uncharacterized protein</fullName>
    </submittedName>
</protein>
<evidence type="ECO:0000313" key="2">
    <source>
        <dbReference type="Proteomes" id="UP000516009"/>
    </source>
</evidence>
<gene>
    <name evidence="1" type="primary">52</name>
    <name evidence="1" type="ORF">PBI_MOONBEAM_52</name>
</gene>
<proteinExistence type="predicted"/>
<sequence length="43" mass="4850">MTAPVDVRDEIDELVDWQLRREPRGWVQADAGGPPPHCAGRRP</sequence>
<name>A0A7G9UXH8_9CAUD</name>
<evidence type="ECO:0000313" key="1">
    <source>
        <dbReference type="EMBL" id="QNN98733.1"/>
    </source>
</evidence>
<dbReference type="KEGG" id="vg:60331701"/>
<dbReference type="GeneID" id="60331701"/>
<dbReference type="Proteomes" id="UP000516009">
    <property type="component" value="Segment"/>
</dbReference>
<dbReference type="EMBL" id="MT684593">
    <property type="protein sequence ID" value="QNN98733.1"/>
    <property type="molecule type" value="Genomic_DNA"/>
</dbReference>
<dbReference type="RefSeq" id="YP_009960118.1">
    <property type="nucleotide sequence ID" value="NC_051687.1"/>
</dbReference>
<accession>A0A7G9UXH8</accession>
<organism evidence="1 2">
    <name type="scientific">Mycobacterium phage Moonbeam</name>
    <dbReference type="NCBI Taxonomy" id="2767561"/>
    <lineage>
        <taxon>Viruses</taxon>
        <taxon>Duplodnaviria</taxon>
        <taxon>Heunggongvirae</taxon>
        <taxon>Uroviricota</taxon>
        <taxon>Caudoviricetes</taxon>
        <taxon>Gracegardnervirinae</taxon>
        <taxon>Cheoctovirus</taxon>
        <taxon>Cheoctovirus moonbeam</taxon>
    </lineage>
</organism>
<reference evidence="1 2" key="1">
    <citation type="submission" date="2020-06" db="EMBL/GenBank/DDBJ databases">
        <authorList>
            <person name="Sparks H.E."/>
            <person name="George A.K."/>
            <person name="Indreland O.J."/>
            <person name="Schmitt L.E."/>
            <person name="Pedulla M.L."/>
            <person name="Kovalski J.M."/>
            <person name="Abad L.A."/>
            <person name="Curtis N."/>
            <person name="Garlena R.A."/>
            <person name="Russell D.A."/>
            <person name="Pope W.H."/>
            <person name="Jacobs-Sera D."/>
            <person name="Hatfull G.F."/>
        </authorList>
    </citation>
    <scope>NUCLEOTIDE SEQUENCE [LARGE SCALE GENOMIC DNA]</scope>
</reference>
<keyword evidence="2" id="KW-1185">Reference proteome</keyword>